<organism evidence="2 3">
    <name type="scientific">Paralabilibaculum antarcticum</name>
    <dbReference type="NCBI Taxonomy" id="2912572"/>
    <lineage>
        <taxon>Bacteria</taxon>
        <taxon>Pseudomonadati</taxon>
        <taxon>Bacteroidota</taxon>
        <taxon>Bacteroidia</taxon>
        <taxon>Marinilabiliales</taxon>
        <taxon>Marinifilaceae</taxon>
        <taxon>Paralabilibaculum</taxon>
    </lineage>
</organism>
<evidence type="ECO:0000313" key="2">
    <source>
        <dbReference type="EMBL" id="MDE5417815.1"/>
    </source>
</evidence>
<dbReference type="Pfam" id="PF01593">
    <property type="entry name" value="Amino_oxidase"/>
    <property type="match status" value="1"/>
</dbReference>
<evidence type="ECO:0000259" key="1">
    <source>
        <dbReference type="Pfam" id="PF01593"/>
    </source>
</evidence>
<evidence type="ECO:0000313" key="3">
    <source>
        <dbReference type="Proteomes" id="UP001528920"/>
    </source>
</evidence>
<dbReference type="EMBL" id="JAKJSC010000001">
    <property type="protein sequence ID" value="MDE5417815.1"/>
    <property type="molecule type" value="Genomic_DNA"/>
</dbReference>
<protein>
    <submittedName>
        <fullName evidence="2">FAD-dependent oxidoreductase</fullName>
    </submittedName>
</protein>
<comment type="caution">
    <text evidence="2">The sequence shown here is derived from an EMBL/GenBank/DDBJ whole genome shotgun (WGS) entry which is preliminary data.</text>
</comment>
<dbReference type="InterPro" id="IPR036188">
    <property type="entry name" value="FAD/NAD-bd_sf"/>
</dbReference>
<dbReference type="InterPro" id="IPR002937">
    <property type="entry name" value="Amino_oxidase"/>
</dbReference>
<dbReference type="SUPFAM" id="SSF51905">
    <property type="entry name" value="FAD/NAD(P)-binding domain"/>
    <property type="match status" value="1"/>
</dbReference>
<dbReference type="Proteomes" id="UP001528920">
    <property type="component" value="Unassembled WGS sequence"/>
</dbReference>
<dbReference type="InterPro" id="IPR050464">
    <property type="entry name" value="Zeta_carotene_desat/Oxidored"/>
</dbReference>
<keyword evidence="3" id="KW-1185">Reference proteome</keyword>
<feature type="domain" description="Amine oxidase" evidence="1">
    <location>
        <begin position="16"/>
        <end position="255"/>
    </location>
</feature>
<name>A0ABT5VQW6_9BACT</name>
<accession>A0ABT5VQW6</accession>
<dbReference type="Gene3D" id="3.50.50.60">
    <property type="entry name" value="FAD/NAD(P)-binding domain"/>
    <property type="match status" value="2"/>
</dbReference>
<dbReference type="PANTHER" id="PTHR42923">
    <property type="entry name" value="PROTOPORPHYRINOGEN OXIDASE"/>
    <property type="match status" value="1"/>
</dbReference>
<gene>
    <name evidence="2" type="ORF">L3049_07320</name>
</gene>
<dbReference type="RefSeq" id="WP_275109153.1">
    <property type="nucleotide sequence ID" value="NZ_JAKJSC010000001.1"/>
</dbReference>
<sequence length="401" mass="45356">MPHSNTYDMIVVGAGISGLTLANKIAKSGKKVLVLESKEKVGGCLNTHYHANNDFWVEMGAHTFYATYANLIQLLQSNGLESDIVAREKVGMKVFTDQHEKIFSKIGKFELLTSVPNLFFSKRDGKTVKEYFSKIVGKKNYDKLFTRMFSAVIVQNADNFTAEYFLKKRNTKSKEHPKSFILKKGMQSFMERLAESENIKVLTKQTVVSIKKEKEVSVTTEGGELFTAKDIAFAVSPELVASMVSEINPKLSERLTEFPTQNIISRGNVLAKEKVNFEPVSFVIPLQGPCFSMVTRDVLSHNESRGFAFHFEDGKISNEEQEQFMSELLGIEKAEVGDTIEATHKLPLLTLGHKERIQEIQDLSEQEGIYLCGNYFNGLSLEDCVERSVNEFERYCKNYKL</sequence>
<reference evidence="2 3" key="1">
    <citation type="submission" date="2022-01" db="EMBL/GenBank/DDBJ databases">
        <title>Labilibaculum sp. nov, a marine bacterium isolated from Antarctica.</title>
        <authorList>
            <person name="Dai W."/>
        </authorList>
    </citation>
    <scope>NUCLEOTIDE SEQUENCE [LARGE SCALE GENOMIC DNA]</scope>
    <source>
        <strain evidence="2 3">DW002</strain>
    </source>
</reference>
<proteinExistence type="predicted"/>
<dbReference type="PANTHER" id="PTHR42923:SF3">
    <property type="entry name" value="PROTOPORPHYRINOGEN OXIDASE"/>
    <property type="match status" value="1"/>
</dbReference>